<dbReference type="KEGG" id="emo:DM558_02135"/>
<dbReference type="AlphaFoldDB" id="A0A3S9XBB2"/>
<accession>A0A3S9XBB2</accession>
<gene>
    <name evidence="1" type="ORF">DM558_02135</name>
</gene>
<proteinExistence type="predicted"/>
<evidence type="ECO:0000313" key="2">
    <source>
        <dbReference type="Proteomes" id="UP000273143"/>
    </source>
</evidence>
<dbReference type="Pfam" id="PF12787">
    <property type="entry name" value="EcsC"/>
    <property type="match status" value="1"/>
</dbReference>
<keyword evidence="2" id="KW-1185">Reference proteome</keyword>
<dbReference type="EMBL" id="CP029822">
    <property type="protein sequence ID" value="AZS49651.1"/>
    <property type="molecule type" value="Genomic_DNA"/>
</dbReference>
<evidence type="ECO:0000313" key="1">
    <source>
        <dbReference type="EMBL" id="AZS49651.1"/>
    </source>
</evidence>
<organism evidence="1 2">
    <name type="scientific">Entomomonas moraniae</name>
    <dbReference type="NCBI Taxonomy" id="2213226"/>
    <lineage>
        <taxon>Bacteria</taxon>
        <taxon>Pseudomonadati</taxon>
        <taxon>Pseudomonadota</taxon>
        <taxon>Gammaproteobacteria</taxon>
        <taxon>Pseudomonadales</taxon>
        <taxon>Pseudomonadaceae</taxon>
        <taxon>Entomomonas</taxon>
    </lineage>
</organism>
<dbReference type="InterPro" id="IPR024787">
    <property type="entry name" value="EcsC"/>
</dbReference>
<sequence>MSEKRLTQEKILSLLNWAYDKAISGYLKFDSAEQLAQSFKDHRSTNEQVNSLIRWQNTKSATVGFITGSGGVFTLPVAVPANFATILLIQIRMIAAIAHLNGHDIKDEKVRTLVYIALCGNSVKSILKKTGIDLGTKVTATLIQKYLTLEMIAQINKSVGFKLLTKTSTSGVINLGKAVPVVGGLIGGGFDAFTTNLIGNAARDIFVTEQLNTSVDREIIHYEKENH</sequence>
<name>A0A3S9XBB2_9GAMM</name>
<reference evidence="2" key="1">
    <citation type="submission" date="2018-06" db="EMBL/GenBank/DDBJ databases">
        <title>Complete genome of Pseudomonas insecticola strain QZS01.</title>
        <authorList>
            <person name="Wang J."/>
            <person name="Su Q."/>
        </authorList>
    </citation>
    <scope>NUCLEOTIDE SEQUENCE [LARGE SCALE GENOMIC DNA]</scope>
    <source>
        <strain evidence="2">QZS01</strain>
    </source>
</reference>
<dbReference type="RefSeq" id="WP_127161843.1">
    <property type="nucleotide sequence ID" value="NZ_CP029822.1"/>
</dbReference>
<protein>
    <submittedName>
        <fullName evidence="1">EcsC family protein</fullName>
    </submittedName>
</protein>
<dbReference type="Proteomes" id="UP000273143">
    <property type="component" value="Chromosome"/>
</dbReference>